<name>A0ABR1LJI6_9PEZI</name>
<dbReference type="EMBL" id="JBBPEH010000008">
    <property type="protein sequence ID" value="KAK7535334.1"/>
    <property type="molecule type" value="Genomic_DNA"/>
</dbReference>
<sequence length="192" mass="21088">MPCPDLVWHLASARCADAATSAHCRPGANQTGPETKLPRARCRWWLDDSEKEECVRCVRMIVRGDCCCKQAAPRKSVSGRLETIWGGHPREGRPGQRSAEAKKKGCSGSSCSIGDASGSRRPRKCDTRHQDRRRSLSASLFARGLLVRKTLDRRLSMSTTQAVMPEAGRVRIREILAPSASSSSSSMRPVAR</sequence>
<feature type="compositionally biased region" description="Low complexity" evidence="1">
    <location>
        <begin position="106"/>
        <end position="119"/>
    </location>
</feature>
<dbReference type="RefSeq" id="XP_066654059.1">
    <property type="nucleotide sequence ID" value="XM_066800868.1"/>
</dbReference>
<feature type="region of interest" description="Disordered" evidence="1">
    <location>
        <begin position="80"/>
        <end position="131"/>
    </location>
</feature>
<feature type="compositionally biased region" description="Basic and acidic residues" evidence="1">
    <location>
        <begin position="88"/>
        <end position="103"/>
    </location>
</feature>
<accession>A0ABR1LJI6</accession>
<comment type="caution">
    <text evidence="2">The sequence shown here is derived from an EMBL/GenBank/DDBJ whole genome shotgun (WGS) entry which is preliminary data.</text>
</comment>
<gene>
    <name evidence="2" type="ORF">J3D65DRAFT_630901</name>
</gene>
<protein>
    <submittedName>
        <fullName evidence="2">Uncharacterized protein</fullName>
    </submittedName>
</protein>
<evidence type="ECO:0000313" key="2">
    <source>
        <dbReference type="EMBL" id="KAK7535334.1"/>
    </source>
</evidence>
<evidence type="ECO:0000256" key="1">
    <source>
        <dbReference type="SAM" id="MobiDB-lite"/>
    </source>
</evidence>
<organism evidence="2 3">
    <name type="scientific">Phyllosticta citribraziliensis</name>
    <dbReference type="NCBI Taxonomy" id="989973"/>
    <lineage>
        <taxon>Eukaryota</taxon>
        <taxon>Fungi</taxon>
        <taxon>Dikarya</taxon>
        <taxon>Ascomycota</taxon>
        <taxon>Pezizomycotina</taxon>
        <taxon>Dothideomycetes</taxon>
        <taxon>Dothideomycetes incertae sedis</taxon>
        <taxon>Botryosphaeriales</taxon>
        <taxon>Phyllostictaceae</taxon>
        <taxon>Phyllosticta</taxon>
    </lineage>
</organism>
<proteinExistence type="predicted"/>
<evidence type="ECO:0000313" key="3">
    <source>
        <dbReference type="Proteomes" id="UP001360953"/>
    </source>
</evidence>
<dbReference type="Proteomes" id="UP001360953">
    <property type="component" value="Unassembled WGS sequence"/>
</dbReference>
<reference evidence="2 3" key="1">
    <citation type="submission" date="2024-04" db="EMBL/GenBank/DDBJ databases">
        <title>Phyllosticta paracitricarpa is synonymous to the EU quarantine fungus P. citricarpa based on phylogenomic analyses.</title>
        <authorList>
            <consortium name="Lawrence Berkeley National Laboratory"/>
            <person name="Van ingen-buijs V.A."/>
            <person name="Van westerhoven A.C."/>
            <person name="Haridas S."/>
            <person name="Skiadas P."/>
            <person name="Martin F."/>
            <person name="Groenewald J.Z."/>
            <person name="Crous P.W."/>
            <person name="Seidl M.F."/>
        </authorList>
    </citation>
    <scope>NUCLEOTIDE SEQUENCE [LARGE SCALE GENOMIC DNA]</scope>
    <source>
        <strain evidence="2 3">CPC 17464</strain>
    </source>
</reference>
<dbReference type="GeneID" id="92033774"/>
<keyword evidence="3" id="KW-1185">Reference proteome</keyword>